<dbReference type="Pfam" id="PF01794">
    <property type="entry name" value="Ferric_reduct"/>
    <property type="match status" value="1"/>
</dbReference>
<dbReference type="Proteomes" id="UP001592582">
    <property type="component" value="Unassembled WGS sequence"/>
</dbReference>
<keyword evidence="6" id="KW-0479">Metal-binding</keyword>
<dbReference type="InterPro" id="IPR001433">
    <property type="entry name" value="OxRdtase_FAD/NAD-bd"/>
</dbReference>
<dbReference type="SUPFAM" id="SSF52343">
    <property type="entry name" value="Ferredoxin reductase-like, C-terminal NADP-linked domain"/>
    <property type="match status" value="1"/>
</dbReference>
<dbReference type="PANTHER" id="PTHR47354:SF8">
    <property type="entry name" value="1,2-PHENYLACETYL-COA EPOXIDASE, SUBUNIT E"/>
    <property type="match status" value="1"/>
</dbReference>
<evidence type="ECO:0000313" key="16">
    <source>
        <dbReference type="Proteomes" id="UP001592582"/>
    </source>
</evidence>
<evidence type="ECO:0000256" key="6">
    <source>
        <dbReference type="ARBA" id="ARBA00022723"/>
    </source>
</evidence>
<dbReference type="Gene3D" id="2.40.30.10">
    <property type="entry name" value="Translation factors"/>
    <property type="match status" value="1"/>
</dbReference>
<keyword evidence="11" id="KW-0411">Iron-sulfur</keyword>
<feature type="transmembrane region" description="Helical" evidence="13">
    <location>
        <begin position="174"/>
        <end position="195"/>
    </location>
</feature>
<feature type="transmembrane region" description="Helical" evidence="13">
    <location>
        <begin position="114"/>
        <end position="133"/>
    </location>
</feature>
<dbReference type="InterPro" id="IPR050415">
    <property type="entry name" value="MRET"/>
</dbReference>
<dbReference type="EMBL" id="JBHEZX010000002">
    <property type="protein sequence ID" value="MFC1408928.1"/>
    <property type="molecule type" value="Genomic_DNA"/>
</dbReference>
<dbReference type="PANTHER" id="PTHR47354">
    <property type="entry name" value="NADH OXIDOREDUCTASE HCR"/>
    <property type="match status" value="1"/>
</dbReference>
<evidence type="ECO:0000256" key="3">
    <source>
        <dbReference type="ARBA" id="ARBA00022630"/>
    </source>
</evidence>
<keyword evidence="8 13" id="KW-1133">Transmembrane helix</keyword>
<feature type="domain" description="FAD-binding FR-type" evidence="14">
    <location>
        <begin position="202"/>
        <end position="302"/>
    </location>
</feature>
<dbReference type="InterPro" id="IPR017938">
    <property type="entry name" value="Riboflavin_synthase-like_b-brl"/>
</dbReference>
<accession>A0ABV6V5I4</accession>
<dbReference type="InterPro" id="IPR013130">
    <property type="entry name" value="Fe3_Rdtase_TM_dom"/>
</dbReference>
<keyword evidence="16" id="KW-1185">Reference proteome</keyword>
<keyword evidence="7" id="KW-0274">FAD</keyword>
<feature type="transmembrane region" description="Helical" evidence="13">
    <location>
        <begin position="77"/>
        <end position="94"/>
    </location>
</feature>
<feature type="transmembrane region" description="Helical" evidence="13">
    <location>
        <begin position="140"/>
        <end position="162"/>
    </location>
</feature>
<dbReference type="RefSeq" id="WP_380503659.1">
    <property type="nucleotide sequence ID" value="NZ_JBHEZX010000002.1"/>
</dbReference>
<dbReference type="InterPro" id="IPR017927">
    <property type="entry name" value="FAD-bd_FR_type"/>
</dbReference>
<sequence length="426" mass="45002">MLLGLALGAVAVAASWWRAGGSSLDGGDAVDAAARLAGLLAGYTGVVMLALMARAPLVERTVGSTRLARTHALGGRLVVLLMSVHALLATAHWAEGASAAQWRGLAASLVRHVLLLEAVIAFLLLLGAAVASIRSARRRLGYTAWHAVHTTTYAATALGLGHQLVGPDLAGRPFARAAWCALYAVTALLLVRYRLVEPLRAARRHRLRVAGVVPEGPGVVSVLITGQHLAELRSEAGQFFRWRFLAAGLWWTANPYSLSAPPRGDSLRITVKALGPHSRALARLRPGTRVWARGPYGGLTGRSGPPARKVLLLGGGIGIAPLRALFETLPGEVTLIYRARRAEDLVLRSELDAIAATRAARVIYAIDGSGADSLPLTGRALRAAVPDIADHVVYLAGPPGMTAAAERSLRRAGVPRRHVYCEALEI</sequence>
<proteinExistence type="predicted"/>
<evidence type="ECO:0000256" key="2">
    <source>
        <dbReference type="ARBA" id="ARBA00004141"/>
    </source>
</evidence>
<evidence type="ECO:0000256" key="4">
    <source>
        <dbReference type="ARBA" id="ARBA00022692"/>
    </source>
</evidence>
<reference evidence="15 16" key="1">
    <citation type="submission" date="2024-09" db="EMBL/GenBank/DDBJ databases">
        <authorList>
            <person name="Lee S.D."/>
        </authorList>
    </citation>
    <scope>NUCLEOTIDE SEQUENCE [LARGE SCALE GENOMIC DNA]</scope>
    <source>
        <strain evidence="15 16">N1-1</strain>
    </source>
</reference>
<evidence type="ECO:0000256" key="11">
    <source>
        <dbReference type="ARBA" id="ARBA00023014"/>
    </source>
</evidence>
<organism evidence="15 16">
    <name type="scientific">Streptacidiphilus alkalitolerans</name>
    <dbReference type="NCBI Taxonomy" id="3342712"/>
    <lineage>
        <taxon>Bacteria</taxon>
        <taxon>Bacillati</taxon>
        <taxon>Actinomycetota</taxon>
        <taxon>Actinomycetes</taxon>
        <taxon>Kitasatosporales</taxon>
        <taxon>Streptomycetaceae</taxon>
        <taxon>Streptacidiphilus</taxon>
    </lineage>
</organism>
<dbReference type="PROSITE" id="PS51384">
    <property type="entry name" value="FAD_FR"/>
    <property type="match status" value="1"/>
</dbReference>
<evidence type="ECO:0000256" key="5">
    <source>
        <dbReference type="ARBA" id="ARBA00022714"/>
    </source>
</evidence>
<comment type="cofactor">
    <cofactor evidence="1">
        <name>FAD</name>
        <dbReference type="ChEBI" id="CHEBI:57692"/>
    </cofactor>
</comment>
<protein>
    <submittedName>
        <fullName evidence="15">Ferric reductase-like transmembrane domain-containing protein</fullName>
    </submittedName>
</protein>
<keyword evidence="10" id="KW-0408">Iron</keyword>
<keyword evidence="12 13" id="KW-0472">Membrane</keyword>
<feature type="transmembrane region" description="Helical" evidence="13">
    <location>
        <begin position="37"/>
        <end position="57"/>
    </location>
</feature>
<name>A0ABV6V5I4_9ACTN</name>
<evidence type="ECO:0000256" key="1">
    <source>
        <dbReference type="ARBA" id="ARBA00001974"/>
    </source>
</evidence>
<comment type="subcellular location">
    <subcellularLocation>
        <location evidence="2">Membrane</location>
        <topology evidence="2">Multi-pass membrane protein</topology>
    </subcellularLocation>
</comment>
<evidence type="ECO:0000256" key="9">
    <source>
        <dbReference type="ARBA" id="ARBA00023002"/>
    </source>
</evidence>
<keyword evidence="4 13" id="KW-0812">Transmembrane</keyword>
<evidence type="ECO:0000256" key="12">
    <source>
        <dbReference type="ARBA" id="ARBA00023136"/>
    </source>
</evidence>
<evidence type="ECO:0000259" key="14">
    <source>
        <dbReference type="PROSITE" id="PS51384"/>
    </source>
</evidence>
<comment type="caution">
    <text evidence="15">The sequence shown here is derived from an EMBL/GenBank/DDBJ whole genome shotgun (WGS) entry which is preliminary data.</text>
</comment>
<evidence type="ECO:0000256" key="13">
    <source>
        <dbReference type="SAM" id="Phobius"/>
    </source>
</evidence>
<dbReference type="SUPFAM" id="SSF63380">
    <property type="entry name" value="Riboflavin synthase domain-like"/>
    <property type="match status" value="1"/>
</dbReference>
<gene>
    <name evidence="15" type="ORF">ACEZDG_06505</name>
</gene>
<keyword evidence="3" id="KW-0285">Flavoprotein</keyword>
<dbReference type="Pfam" id="PF00175">
    <property type="entry name" value="NAD_binding_1"/>
    <property type="match status" value="1"/>
</dbReference>
<keyword evidence="9" id="KW-0560">Oxidoreductase</keyword>
<evidence type="ECO:0000313" key="15">
    <source>
        <dbReference type="EMBL" id="MFC1408928.1"/>
    </source>
</evidence>
<evidence type="ECO:0000256" key="8">
    <source>
        <dbReference type="ARBA" id="ARBA00022989"/>
    </source>
</evidence>
<evidence type="ECO:0000256" key="10">
    <source>
        <dbReference type="ARBA" id="ARBA00023004"/>
    </source>
</evidence>
<dbReference type="InterPro" id="IPR039261">
    <property type="entry name" value="FNR_nucleotide-bd"/>
</dbReference>
<dbReference type="Gene3D" id="3.40.50.80">
    <property type="entry name" value="Nucleotide-binding domain of ferredoxin-NADP reductase (FNR) module"/>
    <property type="match status" value="1"/>
</dbReference>
<evidence type="ECO:0000256" key="7">
    <source>
        <dbReference type="ARBA" id="ARBA00022827"/>
    </source>
</evidence>
<keyword evidence="5" id="KW-0001">2Fe-2S</keyword>